<dbReference type="Proteomes" id="UP000223366">
    <property type="component" value="Unassembled WGS sequence"/>
</dbReference>
<sequence length="33" mass="3731">SLLAVVFSISGAYIFIYIDLKREEMDGMHNGQI</sequence>
<evidence type="ECO:0000313" key="2">
    <source>
        <dbReference type="Proteomes" id="UP000223366"/>
    </source>
</evidence>
<proteinExistence type="predicted"/>
<organism evidence="1 2">
    <name type="scientific">Bacillus thuringiensis</name>
    <dbReference type="NCBI Taxonomy" id="1428"/>
    <lineage>
        <taxon>Bacteria</taxon>
        <taxon>Bacillati</taxon>
        <taxon>Bacillota</taxon>
        <taxon>Bacilli</taxon>
        <taxon>Bacillales</taxon>
        <taxon>Bacillaceae</taxon>
        <taxon>Bacillus</taxon>
        <taxon>Bacillus cereus group</taxon>
    </lineage>
</organism>
<gene>
    <name evidence="1" type="ORF">COK99_28505</name>
</gene>
<comment type="caution">
    <text evidence="1">The sequence shown here is derived from an EMBL/GenBank/DDBJ whole genome shotgun (WGS) entry which is preliminary data.</text>
</comment>
<accession>A0A9X7GB57</accession>
<feature type="non-terminal residue" evidence="1">
    <location>
        <position position="1"/>
    </location>
</feature>
<reference evidence="1 2" key="1">
    <citation type="submission" date="2017-09" db="EMBL/GenBank/DDBJ databases">
        <title>Large-scale bioinformatics analysis of Bacillus genomes uncovers conserved roles of natural products in bacterial physiology.</title>
        <authorList>
            <consortium name="Agbiome Team Llc"/>
            <person name="Bleich R.M."/>
            <person name="Grubbs K.J."/>
            <person name="Santa Maria K.C."/>
            <person name="Allen S.E."/>
            <person name="Farag S."/>
            <person name="Shank E.A."/>
            <person name="Bowers A."/>
        </authorList>
    </citation>
    <scope>NUCLEOTIDE SEQUENCE [LARGE SCALE GENOMIC DNA]</scope>
    <source>
        <strain evidence="1 2">AFS060060</strain>
    </source>
</reference>
<dbReference type="AlphaFoldDB" id="A0A9X7GB57"/>
<dbReference type="EMBL" id="NVDU01000084">
    <property type="protein sequence ID" value="PFV26086.1"/>
    <property type="molecule type" value="Genomic_DNA"/>
</dbReference>
<name>A0A9X7GB57_BACTU</name>
<evidence type="ECO:0000313" key="1">
    <source>
        <dbReference type="EMBL" id="PFV26086.1"/>
    </source>
</evidence>
<protein>
    <submittedName>
        <fullName evidence="1">Uncharacterized protein</fullName>
    </submittedName>
</protein>